<gene>
    <name evidence="1" type="ORF">BJY01DRAFT_39029</name>
</gene>
<reference evidence="1 2" key="1">
    <citation type="submission" date="2024-07" db="EMBL/GenBank/DDBJ databases">
        <title>Section-level genome sequencing and comparative genomics of Aspergillus sections Usti and Cavernicolus.</title>
        <authorList>
            <consortium name="Lawrence Berkeley National Laboratory"/>
            <person name="Nybo J.L."/>
            <person name="Vesth T.C."/>
            <person name="Theobald S."/>
            <person name="Frisvad J.C."/>
            <person name="Larsen T.O."/>
            <person name="Kjaerboelling I."/>
            <person name="Rothschild-Mancinelli K."/>
            <person name="Lyhne E.K."/>
            <person name="Kogle M.E."/>
            <person name="Barry K."/>
            <person name="Clum A."/>
            <person name="Na H."/>
            <person name="Ledsgaard L."/>
            <person name="Lin J."/>
            <person name="Lipzen A."/>
            <person name="Kuo A."/>
            <person name="Riley R."/>
            <person name="Mondo S."/>
            <person name="Labutti K."/>
            <person name="Haridas S."/>
            <person name="Pangalinan J."/>
            <person name="Salamov A.A."/>
            <person name="Simmons B.A."/>
            <person name="Magnuson J.K."/>
            <person name="Chen J."/>
            <person name="Drula E."/>
            <person name="Henrissat B."/>
            <person name="Wiebenga A."/>
            <person name="Lubbers R.J."/>
            <person name="Gomes A.C."/>
            <person name="Makela M.R."/>
            <person name="Stajich J."/>
            <person name="Grigoriev I.V."/>
            <person name="Mortensen U.H."/>
            <person name="De Vries R.P."/>
            <person name="Baker S.E."/>
            <person name="Andersen M.R."/>
        </authorList>
    </citation>
    <scope>NUCLEOTIDE SEQUENCE [LARGE SCALE GENOMIC DNA]</scope>
    <source>
        <strain evidence="1 2">CBS 123904</strain>
    </source>
</reference>
<dbReference type="PANTHER" id="PTHR14187">
    <property type="entry name" value="ALPHA KINASE/ELONGATION FACTOR 2 KINASE"/>
    <property type="match status" value="1"/>
</dbReference>
<evidence type="ECO:0000313" key="2">
    <source>
        <dbReference type="Proteomes" id="UP001610446"/>
    </source>
</evidence>
<sequence length="428" mass="47163">MNCPTMVNKNLSGIVGIDFGAKSSAAAFASGDSKLEGLKVLDQWPEATRRPLAQFPTSVEVETIAYYDTSSIGLIGWSEDKHEVVTSQGRLIGGIYVIADFKSRLFPPEDYPEEHTVPTLIRDMTADDIAVDYLRHLWRSVSTQAQSLVEVGTAKGTFQVMMTTPAFWNEETKTKFREITRKAGFTEEEGVILDLVSGLEAALFHTDYMDPSTFTVGDLFMVVDCGGALVEAAAFEVKAKNPLRLERQTSVSVASCGSAETTRRFINVASDKIDKTGLPSYGRVKPAMRRRCRTQFEREVLLGLGRTSFDIPPEAPGAFWVADVGVEFECPEADLLEGYMSFREDEIYPCFDFVIDRTLELVKDQIAAVEVHFQQLKGCLLVGGFNKCAYYSRKLEAGITSLGLTIIQPDYDPVAFAKGAALSGLNVQ</sequence>
<evidence type="ECO:0008006" key="3">
    <source>
        <dbReference type="Google" id="ProtNLM"/>
    </source>
</evidence>
<protein>
    <recommendedName>
        <fullName evidence="3">Actin-like ATPase domain-containing protein</fullName>
    </recommendedName>
</protein>
<dbReference type="EMBL" id="JBFXLU010000152">
    <property type="protein sequence ID" value="KAL2837960.1"/>
    <property type="molecule type" value="Genomic_DNA"/>
</dbReference>
<dbReference type="InterPro" id="IPR043129">
    <property type="entry name" value="ATPase_NBD"/>
</dbReference>
<proteinExistence type="predicted"/>
<accession>A0ABR4JD79</accession>
<dbReference type="CDD" id="cd10170">
    <property type="entry name" value="ASKHA_NBD_HSP70"/>
    <property type="match status" value="1"/>
</dbReference>
<name>A0ABR4JD79_9EURO</name>
<keyword evidence="2" id="KW-1185">Reference proteome</keyword>
<organism evidence="1 2">
    <name type="scientific">Aspergillus pseudoustus</name>
    <dbReference type="NCBI Taxonomy" id="1810923"/>
    <lineage>
        <taxon>Eukaryota</taxon>
        <taxon>Fungi</taxon>
        <taxon>Dikarya</taxon>
        <taxon>Ascomycota</taxon>
        <taxon>Pezizomycotina</taxon>
        <taxon>Eurotiomycetes</taxon>
        <taxon>Eurotiomycetidae</taxon>
        <taxon>Eurotiales</taxon>
        <taxon>Aspergillaceae</taxon>
        <taxon>Aspergillus</taxon>
        <taxon>Aspergillus subgen. Nidulantes</taxon>
    </lineage>
</organism>
<dbReference type="SUPFAM" id="SSF53067">
    <property type="entry name" value="Actin-like ATPase domain"/>
    <property type="match status" value="2"/>
</dbReference>
<dbReference type="Gene3D" id="3.90.640.10">
    <property type="entry name" value="Actin, Chain A, domain 4"/>
    <property type="match status" value="1"/>
</dbReference>
<dbReference type="PANTHER" id="PTHR14187:SF5">
    <property type="entry name" value="HEAT SHOCK 70 KDA PROTEIN 12A"/>
    <property type="match status" value="1"/>
</dbReference>
<comment type="caution">
    <text evidence="1">The sequence shown here is derived from an EMBL/GenBank/DDBJ whole genome shotgun (WGS) entry which is preliminary data.</text>
</comment>
<dbReference type="Proteomes" id="UP001610446">
    <property type="component" value="Unassembled WGS sequence"/>
</dbReference>
<evidence type="ECO:0000313" key="1">
    <source>
        <dbReference type="EMBL" id="KAL2837960.1"/>
    </source>
</evidence>
<dbReference type="Gene3D" id="3.30.420.40">
    <property type="match status" value="2"/>
</dbReference>